<dbReference type="EMBL" id="MRTP01000003">
    <property type="protein sequence ID" value="OMF54712.1"/>
    <property type="molecule type" value="Genomic_DNA"/>
</dbReference>
<gene>
    <name evidence="1" type="ORF">BK138_16285</name>
</gene>
<evidence type="ECO:0000313" key="1">
    <source>
        <dbReference type="EMBL" id="OMF54712.1"/>
    </source>
</evidence>
<organism evidence="1 2">
    <name type="scientific">Paenibacillus rhizosphaerae</name>
    <dbReference type="NCBI Taxonomy" id="297318"/>
    <lineage>
        <taxon>Bacteria</taxon>
        <taxon>Bacillati</taxon>
        <taxon>Bacillota</taxon>
        <taxon>Bacilli</taxon>
        <taxon>Bacillales</taxon>
        <taxon>Paenibacillaceae</taxon>
        <taxon>Paenibacillus</taxon>
    </lineage>
</organism>
<evidence type="ECO:0000313" key="2">
    <source>
        <dbReference type="Proteomes" id="UP000187172"/>
    </source>
</evidence>
<accession>A0A1R1ESK1</accession>
<name>A0A1R1ESK1_9BACL</name>
<sequence length="64" mass="7229">MPNHNDQVTKAFNDCISRGATKQQLQDFINRAHKRFDGSQQILGITYPVDVEMLAVLGQLQSQI</sequence>
<reference evidence="1 2" key="1">
    <citation type="submission" date="2016-11" db="EMBL/GenBank/DDBJ databases">
        <title>Paenibacillus species isolates.</title>
        <authorList>
            <person name="Beno S.M."/>
        </authorList>
    </citation>
    <scope>NUCLEOTIDE SEQUENCE [LARGE SCALE GENOMIC DNA]</scope>
    <source>
        <strain evidence="1 2">FSL R5-0378</strain>
    </source>
</reference>
<keyword evidence="2" id="KW-1185">Reference proteome</keyword>
<comment type="caution">
    <text evidence="1">The sequence shown here is derived from an EMBL/GenBank/DDBJ whole genome shotgun (WGS) entry which is preliminary data.</text>
</comment>
<protein>
    <submittedName>
        <fullName evidence="1">Uncharacterized protein</fullName>
    </submittedName>
</protein>
<dbReference type="RefSeq" id="WP_076170612.1">
    <property type="nucleotide sequence ID" value="NZ_MRTP01000003.1"/>
</dbReference>
<dbReference type="Proteomes" id="UP000187172">
    <property type="component" value="Unassembled WGS sequence"/>
</dbReference>
<dbReference type="STRING" id="297318.BK138_16285"/>
<proteinExistence type="predicted"/>
<dbReference type="AlphaFoldDB" id="A0A1R1ESK1"/>